<organism evidence="2 3">
    <name type="scientific">Puccinia sorghi</name>
    <dbReference type="NCBI Taxonomy" id="27349"/>
    <lineage>
        <taxon>Eukaryota</taxon>
        <taxon>Fungi</taxon>
        <taxon>Dikarya</taxon>
        <taxon>Basidiomycota</taxon>
        <taxon>Pucciniomycotina</taxon>
        <taxon>Pucciniomycetes</taxon>
        <taxon>Pucciniales</taxon>
        <taxon>Pucciniaceae</taxon>
        <taxon>Puccinia</taxon>
    </lineage>
</organism>
<feature type="compositionally biased region" description="Polar residues" evidence="1">
    <location>
        <begin position="118"/>
        <end position="128"/>
    </location>
</feature>
<feature type="compositionally biased region" description="Low complexity" evidence="1">
    <location>
        <begin position="463"/>
        <end position="477"/>
    </location>
</feature>
<dbReference type="Proteomes" id="UP000037035">
    <property type="component" value="Unassembled WGS sequence"/>
</dbReference>
<proteinExistence type="predicted"/>
<gene>
    <name evidence="2" type="ORF">VP01_2513g2</name>
</gene>
<dbReference type="OrthoDB" id="5378975at2759"/>
<dbReference type="PANTHER" id="PTHR38698">
    <property type="entry name" value="EXPRESSED PROTEIN"/>
    <property type="match status" value="1"/>
</dbReference>
<dbReference type="AlphaFoldDB" id="A0A0L6V5N9"/>
<feature type="compositionally biased region" description="Polar residues" evidence="1">
    <location>
        <begin position="28"/>
        <end position="104"/>
    </location>
</feature>
<evidence type="ECO:0000256" key="1">
    <source>
        <dbReference type="SAM" id="MobiDB-lite"/>
    </source>
</evidence>
<feature type="region of interest" description="Disordered" evidence="1">
    <location>
        <begin position="1"/>
        <end position="128"/>
    </location>
</feature>
<evidence type="ECO:0000313" key="2">
    <source>
        <dbReference type="EMBL" id="KNZ56034.1"/>
    </source>
</evidence>
<feature type="compositionally biased region" description="Polar residues" evidence="1">
    <location>
        <begin position="478"/>
        <end position="490"/>
    </location>
</feature>
<name>A0A0L6V5N9_9BASI</name>
<feature type="region of interest" description="Disordered" evidence="1">
    <location>
        <begin position="242"/>
        <end position="268"/>
    </location>
</feature>
<feature type="compositionally biased region" description="Acidic residues" evidence="1">
    <location>
        <begin position="167"/>
        <end position="177"/>
    </location>
</feature>
<dbReference type="InterPro" id="IPR031355">
    <property type="entry name" value="YBL010C/LAA2-like"/>
</dbReference>
<dbReference type="Pfam" id="PF17104">
    <property type="entry name" value="YBL010C_LAA2"/>
    <property type="match status" value="1"/>
</dbReference>
<feature type="region of interest" description="Disordered" evidence="1">
    <location>
        <begin position="144"/>
        <end position="177"/>
    </location>
</feature>
<keyword evidence="3" id="KW-1185">Reference proteome</keyword>
<sequence>MIGFNGDWDEPDVWSTPTPSPLAAEHTVNPTSTGNVFSVLTNEPSQEPHASSSSPVHAQLDFSNGSFQPINAHNIADSNSDQESSTPQVLQSPLQFNPTLQSPGRSPEHFSDPELPPTSDSQFPSLSLVTGSWPTEEALANDELFDPSSTSGFDEFDSPQGFKNEEGHEDDEFGDFDDGEMTVSDENFGRFTASSPLPPSLPTMPVVPFKLPDKFTEGALRSAMEPALNALLADCQSDASQAWLEPPIPPVPHKTSEQRSTTESRQMPSILKSDDLQRAWRTLVDGGNGLGRPVEWKRSQIRRFHLVHLGIPVDLNDFLEPPPLASKLLTIQTKPLLGPHSNGQTNCHSPATQSPYYGPILDQKRCEELVGMSEVSLATQSLEQLTYIRDELELLGQRASEMLTYKQQKRDRSIQDCKAYNTMISVRAEAAIQSNYAGAPISDLVLAAQKIQMASPGSTKRASSINLGSSSISGSSSKWPSLTRSNSHQNKGPGKPQIASPPPIDLAATKSN</sequence>
<evidence type="ECO:0000313" key="3">
    <source>
        <dbReference type="Proteomes" id="UP000037035"/>
    </source>
</evidence>
<dbReference type="STRING" id="27349.A0A0L6V5N9"/>
<dbReference type="EMBL" id="LAVV01007407">
    <property type="protein sequence ID" value="KNZ56034.1"/>
    <property type="molecule type" value="Genomic_DNA"/>
</dbReference>
<dbReference type="PANTHER" id="PTHR38698:SF1">
    <property type="entry name" value="FUNGAL PROTEIN"/>
    <property type="match status" value="1"/>
</dbReference>
<dbReference type="VEuPathDB" id="FungiDB:VP01_2513g2"/>
<accession>A0A0L6V5N9</accession>
<reference evidence="2 3" key="1">
    <citation type="submission" date="2015-08" db="EMBL/GenBank/DDBJ databases">
        <title>Next Generation Sequencing and Analysis of the Genome of Puccinia sorghi L Schw, the Causal Agent of Maize Common Rust.</title>
        <authorList>
            <person name="Rochi L."/>
            <person name="Burguener G."/>
            <person name="Darino M."/>
            <person name="Turjanski A."/>
            <person name="Kreff E."/>
            <person name="Dieguez M.J."/>
            <person name="Sacco F."/>
        </authorList>
    </citation>
    <scope>NUCLEOTIDE SEQUENCE [LARGE SCALE GENOMIC DNA]</scope>
    <source>
        <strain evidence="2 3">RO10H11247</strain>
    </source>
</reference>
<comment type="caution">
    <text evidence="2">The sequence shown here is derived from an EMBL/GenBank/DDBJ whole genome shotgun (WGS) entry which is preliminary data.</text>
</comment>
<feature type="region of interest" description="Disordered" evidence="1">
    <location>
        <begin position="457"/>
        <end position="512"/>
    </location>
</feature>
<protein>
    <submittedName>
        <fullName evidence="2">Uncharacterized protein</fullName>
    </submittedName>
</protein>